<dbReference type="SMART" id="SM00089">
    <property type="entry name" value="PKD"/>
    <property type="match status" value="1"/>
</dbReference>
<reference evidence="2" key="1">
    <citation type="submission" date="2018-05" db="EMBL/GenBank/DDBJ databases">
        <authorList>
            <person name="Lanie J.A."/>
            <person name="Ng W.-L."/>
            <person name="Kazmierczak K.M."/>
            <person name="Andrzejewski T.M."/>
            <person name="Davidsen T.M."/>
            <person name="Wayne K.J."/>
            <person name="Tettelin H."/>
            <person name="Glass J.I."/>
            <person name="Rusch D."/>
            <person name="Podicherti R."/>
            <person name="Tsui H.-C.T."/>
            <person name="Winkler M.E."/>
        </authorList>
    </citation>
    <scope>NUCLEOTIDE SEQUENCE</scope>
</reference>
<feature type="domain" description="PKD" evidence="1">
    <location>
        <begin position="34"/>
        <end position="114"/>
    </location>
</feature>
<organism evidence="2">
    <name type="scientific">marine metagenome</name>
    <dbReference type="NCBI Taxonomy" id="408172"/>
    <lineage>
        <taxon>unclassified sequences</taxon>
        <taxon>metagenomes</taxon>
        <taxon>ecological metagenomes</taxon>
    </lineage>
</organism>
<dbReference type="InterPro" id="IPR013783">
    <property type="entry name" value="Ig-like_fold"/>
</dbReference>
<dbReference type="PROSITE" id="PS50093">
    <property type="entry name" value="PKD"/>
    <property type="match status" value="1"/>
</dbReference>
<dbReference type="EMBL" id="UINC01003486">
    <property type="protein sequence ID" value="SVA06742.1"/>
    <property type="molecule type" value="Genomic_DNA"/>
</dbReference>
<gene>
    <name evidence="2" type="ORF">METZ01_LOCUS59596</name>
</gene>
<dbReference type="CDD" id="cd00146">
    <property type="entry name" value="PKD"/>
    <property type="match status" value="1"/>
</dbReference>
<dbReference type="InterPro" id="IPR035986">
    <property type="entry name" value="PKD_dom_sf"/>
</dbReference>
<accession>A0A381SRW2</accession>
<dbReference type="PROSITE" id="PS51257">
    <property type="entry name" value="PROKAR_LIPOPROTEIN"/>
    <property type="match status" value="1"/>
</dbReference>
<dbReference type="SUPFAM" id="SSF49299">
    <property type="entry name" value="PKD domain"/>
    <property type="match status" value="1"/>
</dbReference>
<evidence type="ECO:0000313" key="2">
    <source>
        <dbReference type="EMBL" id="SVA06742.1"/>
    </source>
</evidence>
<dbReference type="InterPro" id="IPR022409">
    <property type="entry name" value="PKD/Chitinase_dom"/>
</dbReference>
<dbReference type="Pfam" id="PF18911">
    <property type="entry name" value="PKD_4"/>
    <property type="match status" value="1"/>
</dbReference>
<evidence type="ECO:0000259" key="1">
    <source>
        <dbReference type="PROSITE" id="PS50093"/>
    </source>
</evidence>
<dbReference type="InterPro" id="IPR000601">
    <property type="entry name" value="PKD_dom"/>
</dbReference>
<proteinExistence type="predicted"/>
<sequence length="396" mass="43283">MTGPRGLACLLIITFLAPALAGCTGLLSSNSPPTATMSVDPSGTVKVGDAVTFSAAGSSDPDGDPMTFEWTFGDGNTGTGLTTSHTYAQPGEYAVKLAVGDGTHEASASTTINVVDSSAREPHAEITANKDDDCEGDDPPNGDFVIVWLCEDDKDVDDREVTVSTTVTLDASNSWAGCDPDNSDCYAEEYLVEWKWDLDTYTDSDGDGVTDNDVDATGETYSWSERPAGAWEVRLMVVDNNGFEDHVDSMVYVNYRGVWKDFVIDRATPNPVIMTWEYPLSYDEESKDRIRYMRVKLSYPKQDDDQPGGGLPGTSTNNKLDLYMYNSTDDEVANTTGIENDNRDAGDCDSDDYCLWMVIGGSTVRGFLPGQWTVDLENAETHNTEVNEFIIELQYR</sequence>
<name>A0A381SRW2_9ZZZZ</name>
<dbReference type="Gene3D" id="2.60.40.10">
    <property type="entry name" value="Immunoglobulins"/>
    <property type="match status" value="2"/>
</dbReference>
<protein>
    <recommendedName>
        <fullName evidence="1">PKD domain-containing protein</fullName>
    </recommendedName>
</protein>
<dbReference type="AlphaFoldDB" id="A0A381SRW2"/>